<evidence type="ECO:0000313" key="2">
    <source>
        <dbReference type="EMBL" id="MBM6877483.1"/>
    </source>
</evidence>
<name>A0ABS2GA24_9FIRM</name>
<dbReference type="PANTHER" id="PTHR41271:SF1">
    <property type="entry name" value="DUF402 DOMAIN-CONTAINING PROTEIN"/>
    <property type="match status" value="1"/>
</dbReference>
<accession>A0ABS2GA24</accession>
<evidence type="ECO:0000259" key="1">
    <source>
        <dbReference type="Pfam" id="PF04167"/>
    </source>
</evidence>
<reference evidence="2 3" key="1">
    <citation type="journal article" date="2021" name="Sci. Rep.">
        <title>The distribution of antibiotic resistance genes in chicken gut microbiota commensals.</title>
        <authorList>
            <person name="Juricova H."/>
            <person name="Matiasovicova J."/>
            <person name="Kubasova T."/>
            <person name="Cejkova D."/>
            <person name="Rychlik I."/>
        </authorList>
    </citation>
    <scope>NUCLEOTIDE SEQUENCE [LARGE SCALE GENOMIC DNA]</scope>
    <source>
        <strain evidence="2 3">An431b</strain>
    </source>
</reference>
<dbReference type="Pfam" id="PF04167">
    <property type="entry name" value="DUF402"/>
    <property type="match status" value="1"/>
</dbReference>
<gene>
    <name evidence="2" type="ORF">H9X83_04855</name>
</gene>
<sequence>MKPAMLYRQRYIPFETIPLKDDEILFADDKIIITRWKVFRPKAKFSNGVSCYFLSEGYKVSKFLNDAGELVYYYCDIIETTYRQEENAYVFTDLLADVIVYPDGFVEVVDLAELADALEEGMITADVVKSSLRRVEKLLQIIYGGNFSELTKYLEPEVTP</sequence>
<dbReference type="Proteomes" id="UP000729290">
    <property type="component" value="Unassembled WGS sequence"/>
</dbReference>
<feature type="domain" description="DUF402" evidence="1">
    <location>
        <begin position="11"/>
        <end position="145"/>
    </location>
</feature>
<protein>
    <submittedName>
        <fullName evidence="2">DUF402 domain-containing protein</fullName>
    </submittedName>
</protein>
<proteinExistence type="predicted"/>
<dbReference type="InterPro" id="IPR035930">
    <property type="entry name" value="FomD-like_sf"/>
</dbReference>
<dbReference type="InterPro" id="IPR007295">
    <property type="entry name" value="DUF402"/>
</dbReference>
<organism evidence="2 3">
    <name type="scientific">Anaerotignum lactatifermentans</name>
    <dbReference type="NCBI Taxonomy" id="160404"/>
    <lineage>
        <taxon>Bacteria</taxon>
        <taxon>Bacillati</taxon>
        <taxon>Bacillota</taxon>
        <taxon>Clostridia</taxon>
        <taxon>Lachnospirales</taxon>
        <taxon>Anaerotignaceae</taxon>
        <taxon>Anaerotignum</taxon>
    </lineage>
</organism>
<dbReference type="Gene3D" id="2.40.380.10">
    <property type="entry name" value="FomD-like"/>
    <property type="match status" value="1"/>
</dbReference>
<dbReference type="SUPFAM" id="SSF159234">
    <property type="entry name" value="FomD-like"/>
    <property type="match status" value="1"/>
</dbReference>
<dbReference type="EMBL" id="JACSNV010000005">
    <property type="protein sequence ID" value="MBM6877483.1"/>
    <property type="molecule type" value="Genomic_DNA"/>
</dbReference>
<comment type="caution">
    <text evidence="2">The sequence shown here is derived from an EMBL/GenBank/DDBJ whole genome shotgun (WGS) entry which is preliminary data.</text>
</comment>
<evidence type="ECO:0000313" key="3">
    <source>
        <dbReference type="Proteomes" id="UP000729290"/>
    </source>
</evidence>
<dbReference type="PANTHER" id="PTHR41271">
    <property type="entry name" value="DUF402 DOMAIN-CONTAINING PROTEIN"/>
    <property type="match status" value="1"/>
</dbReference>
<dbReference type="RefSeq" id="WP_205133486.1">
    <property type="nucleotide sequence ID" value="NZ_JACSNT010000006.1"/>
</dbReference>
<keyword evidence="3" id="KW-1185">Reference proteome</keyword>